<keyword evidence="1" id="KW-0472">Membrane</keyword>
<dbReference type="GO" id="GO:0016020">
    <property type="term" value="C:membrane"/>
    <property type="evidence" value="ECO:0007669"/>
    <property type="project" value="TreeGrafter"/>
</dbReference>
<name>A0A8K0MV84_COCNU</name>
<dbReference type="Pfam" id="PF13962">
    <property type="entry name" value="PGG"/>
    <property type="match status" value="1"/>
</dbReference>
<protein>
    <recommendedName>
        <fullName evidence="2">PGG domain-containing protein</fullName>
    </recommendedName>
</protein>
<reference evidence="3" key="2">
    <citation type="submission" date="2019-07" db="EMBL/GenBank/DDBJ databases">
        <authorList>
            <person name="Yang Y."/>
            <person name="Bocs S."/>
            <person name="Baudouin L."/>
        </authorList>
    </citation>
    <scope>NUCLEOTIDE SEQUENCE</scope>
    <source>
        <tissue evidence="3">Spear leaf of Hainan Tall coconut</tissue>
    </source>
</reference>
<evidence type="ECO:0000259" key="2">
    <source>
        <dbReference type="Pfam" id="PF13962"/>
    </source>
</evidence>
<reference evidence="3" key="1">
    <citation type="journal article" date="2017" name="Gigascience">
        <title>The genome draft of coconut (Cocos nucifera).</title>
        <authorList>
            <person name="Xiao Y."/>
            <person name="Xu P."/>
            <person name="Fan H."/>
            <person name="Baudouin L."/>
            <person name="Xia W."/>
            <person name="Bocs S."/>
            <person name="Xu J."/>
            <person name="Li Q."/>
            <person name="Guo A."/>
            <person name="Zhou L."/>
            <person name="Li J."/>
            <person name="Wu Y."/>
            <person name="Ma Z."/>
            <person name="Armero A."/>
            <person name="Issali A.E."/>
            <person name="Liu N."/>
            <person name="Peng M."/>
            <person name="Yang Y."/>
        </authorList>
    </citation>
    <scope>NUCLEOTIDE SEQUENCE</scope>
    <source>
        <tissue evidence="3">Spear leaf of Hainan Tall coconut</tissue>
    </source>
</reference>
<keyword evidence="1" id="KW-0812">Transmembrane</keyword>
<evidence type="ECO:0000256" key="1">
    <source>
        <dbReference type="SAM" id="Phobius"/>
    </source>
</evidence>
<feature type="domain" description="PGG" evidence="2">
    <location>
        <begin position="27"/>
        <end position="138"/>
    </location>
</feature>
<sequence length="189" mass="21641">MMLDPAATRSDAVIDGEIDRKKQMKDEWVREMRGWLMVLAVLAASVTYQAGLNPPGGFWQDSNDEHTAGYPILADKALRRYVIFYIFNSMAFVNSIIIIVLLMKVTFFYGEVRLNVLRTWLLLDLVWLIGAYVAATTRETVSSVIAVVLQVVIFPIVAYDVWCRERSTEKFPMEQRGDVESRSNRQRPS</sequence>
<evidence type="ECO:0000313" key="3">
    <source>
        <dbReference type="EMBL" id="KAG1327429.1"/>
    </source>
</evidence>
<feature type="transmembrane region" description="Helical" evidence="1">
    <location>
        <begin position="115"/>
        <end position="135"/>
    </location>
</feature>
<gene>
    <name evidence="3" type="ORF">COCNU_01G013630</name>
</gene>
<feature type="transmembrane region" description="Helical" evidence="1">
    <location>
        <begin position="82"/>
        <end position="103"/>
    </location>
</feature>
<organism evidence="3 4">
    <name type="scientific">Cocos nucifera</name>
    <name type="common">Coconut palm</name>
    <dbReference type="NCBI Taxonomy" id="13894"/>
    <lineage>
        <taxon>Eukaryota</taxon>
        <taxon>Viridiplantae</taxon>
        <taxon>Streptophyta</taxon>
        <taxon>Embryophyta</taxon>
        <taxon>Tracheophyta</taxon>
        <taxon>Spermatophyta</taxon>
        <taxon>Magnoliopsida</taxon>
        <taxon>Liliopsida</taxon>
        <taxon>Arecaceae</taxon>
        <taxon>Arecoideae</taxon>
        <taxon>Cocoseae</taxon>
        <taxon>Attaleinae</taxon>
        <taxon>Cocos</taxon>
    </lineage>
</organism>
<accession>A0A8K0MV84</accession>
<dbReference type="EMBL" id="CM017872">
    <property type="protein sequence ID" value="KAG1327429.1"/>
    <property type="molecule type" value="Genomic_DNA"/>
</dbReference>
<dbReference type="PANTHER" id="PTHR24177">
    <property type="entry name" value="CASKIN"/>
    <property type="match status" value="1"/>
</dbReference>
<dbReference type="Proteomes" id="UP000797356">
    <property type="component" value="Chromosome 1"/>
</dbReference>
<feature type="transmembrane region" description="Helical" evidence="1">
    <location>
        <begin position="141"/>
        <end position="162"/>
    </location>
</feature>
<comment type="caution">
    <text evidence="3">The sequence shown here is derived from an EMBL/GenBank/DDBJ whole genome shotgun (WGS) entry which is preliminary data.</text>
</comment>
<dbReference type="OrthoDB" id="785966at2759"/>
<dbReference type="InterPro" id="IPR026961">
    <property type="entry name" value="PGG_dom"/>
</dbReference>
<proteinExistence type="predicted"/>
<dbReference type="AlphaFoldDB" id="A0A8K0MV84"/>
<dbReference type="PANTHER" id="PTHR24177:SF432">
    <property type="entry name" value="OS06G0286146 PROTEIN"/>
    <property type="match status" value="1"/>
</dbReference>
<keyword evidence="1" id="KW-1133">Transmembrane helix</keyword>
<keyword evidence="4" id="KW-1185">Reference proteome</keyword>
<feature type="transmembrane region" description="Helical" evidence="1">
    <location>
        <begin position="34"/>
        <end position="52"/>
    </location>
</feature>
<evidence type="ECO:0000313" key="4">
    <source>
        <dbReference type="Proteomes" id="UP000797356"/>
    </source>
</evidence>